<gene>
    <name evidence="11" type="ORF">BSU04_31335</name>
</gene>
<dbReference type="PROSITE" id="PS50850">
    <property type="entry name" value="MFS"/>
    <property type="match status" value="1"/>
</dbReference>
<dbReference type="EMBL" id="MTHB01000209">
    <property type="protein sequence ID" value="OXC74520.1"/>
    <property type="molecule type" value="Genomic_DNA"/>
</dbReference>
<keyword evidence="7 9" id="KW-1133">Transmembrane helix</keyword>
<dbReference type="FunFam" id="1.20.1250.20:FF:000001">
    <property type="entry name" value="Dicarboxylate MFS transporter"/>
    <property type="match status" value="1"/>
</dbReference>
<dbReference type="InterPro" id="IPR005829">
    <property type="entry name" value="Sugar_transporter_CS"/>
</dbReference>
<evidence type="ECO:0000256" key="2">
    <source>
        <dbReference type="ARBA" id="ARBA00008240"/>
    </source>
</evidence>
<dbReference type="InterPro" id="IPR011701">
    <property type="entry name" value="MFS"/>
</dbReference>
<dbReference type="Gene3D" id="1.20.1250.20">
    <property type="entry name" value="MFS general substrate transporter like domains"/>
    <property type="match status" value="2"/>
</dbReference>
<dbReference type="Pfam" id="PF07690">
    <property type="entry name" value="MFS_1"/>
    <property type="match status" value="1"/>
</dbReference>
<dbReference type="InterPro" id="IPR036259">
    <property type="entry name" value="MFS_trans_sf"/>
</dbReference>
<accession>A0A226WUN7</accession>
<evidence type="ECO:0000256" key="1">
    <source>
        <dbReference type="ARBA" id="ARBA00004651"/>
    </source>
</evidence>
<comment type="similarity">
    <text evidence="2">Belongs to the major facilitator superfamily. Metabolite:H+ Symporter (MHS) family (TC 2.A.1.6) family.</text>
</comment>
<dbReference type="InterPro" id="IPR020846">
    <property type="entry name" value="MFS_dom"/>
</dbReference>
<evidence type="ECO:0000256" key="8">
    <source>
        <dbReference type="ARBA" id="ARBA00023136"/>
    </source>
</evidence>
<evidence type="ECO:0000259" key="10">
    <source>
        <dbReference type="PROSITE" id="PS50850"/>
    </source>
</evidence>
<proteinExistence type="inferred from homology"/>
<evidence type="ECO:0000256" key="4">
    <source>
        <dbReference type="ARBA" id="ARBA00022475"/>
    </source>
</evidence>
<keyword evidence="4" id="KW-1003">Cell membrane</keyword>
<feature type="transmembrane region" description="Helical" evidence="9">
    <location>
        <begin position="60"/>
        <end position="86"/>
    </location>
</feature>
<evidence type="ECO:0000256" key="3">
    <source>
        <dbReference type="ARBA" id="ARBA00022448"/>
    </source>
</evidence>
<dbReference type="AlphaFoldDB" id="A0A226WUN7"/>
<evidence type="ECO:0000256" key="9">
    <source>
        <dbReference type="SAM" id="Phobius"/>
    </source>
</evidence>
<keyword evidence="8 9" id="KW-0472">Membrane</keyword>
<feature type="transmembrane region" description="Helical" evidence="9">
    <location>
        <begin position="336"/>
        <end position="361"/>
    </location>
</feature>
<feature type="transmembrane region" description="Helical" evidence="9">
    <location>
        <begin position="279"/>
        <end position="298"/>
    </location>
</feature>
<comment type="subcellular location">
    <subcellularLocation>
        <location evidence="1">Cell membrane</location>
        <topology evidence="1">Multi-pass membrane protein</topology>
    </subcellularLocation>
</comment>
<evidence type="ECO:0000256" key="7">
    <source>
        <dbReference type="ARBA" id="ARBA00022989"/>
    </source>
</evidence>
<feature type="transmembrane region" description="Helical" evidence="9">
    <location>
        <begin position="246"/>
        <end position="267"/>
    </location>
</feature>
<feature type="domain" description="Major facilitator superfamily (MFS) profile" evidence="10">
    <location>
        <begin position="22"/>
        <end position="432"/>
    </location>
</feature>
<keyword evidence="3" id="KW-0813">Transport</keyword>
<dbReference type="PANTHER" id="PTHR43528:SF8">
    <property type="entry name" value="BLR0239 PROTEIN"/>
    <property type="match status" value="1"/>
</dbReference>
<evidence type="ECO:0000313" key="12">
    <source>
        <dbReference type="Proteomes" id="UP000214720"/>
    </source>
</evidence>
<dbReference type="PROSITE" id="PS00217">
    <property type="entry name" value="SUGAR_TRANSPORT_2"/>
    <property type="match status" value="1"/>
</dbReference>
<feature type="transmembrane region" description="Helical" evidence="9">
    <location>
        <begin position="118"/>
        <end position="137"/>
    </location>
</feature>
<dbReference type="GO" id="GO:0005886">
    <property type="term" value="C:plasma membrane"/>
    <property type="evidence" value="ECO:0007669"/>
    <property type="project" value="UniProtKB-SubCell"/>
</dbReference>
<dbReference type="Proteomes" id="UP000214720">
    <property type="component" value="Unassembled WGS sequence"/>
</dbReference>
<comment type="caution">
    <text evidence="11">The sequence shown here is derived from an EMBL/GenBank/DDBJ whole genome shotgun (WGS) entry which is preliminary data.</text>
</comment>
<name>A0A226WUN7_CABSO</name>
<evidence type="ECO:0000256" key="5">
    <source>
        <dbReference type="ARBA" id="ARBA00022692"/>
    </source>
</evidence>
<keyword evidence="5 9" id="KW-0812">Transmembrane</keyword>
<evidence type="ECO:0000313" key="11">
    <source>
        <dbReference type="EMBL" id="OXC74520.1"/>
    </source>
</evidence>
<dbReference type="PANTHER" id="PTHR43528">
    <property type="entry name" value="ALPHA-KETOGLUTARATE PERMEASE"/>
    <property type="match status" value="1"/>
</dbReference>
<feature type="transmembrane region" description="Helical" evidence="9">
    <location>
        <begin position="158"/>
        <end position="182"/>
    </location>
</feature>
<dbReference type="SUPFAM" id="SSF103473">
    <property type="entry name" value="MFS general substrate transporter"/>
    <property type="match status" value="1"/>
</dbReference>
<dbReference type="PROSITE" id="PS00216">
    <property type="entry name" value="SUGAR_TRANSPORT_1"/>
    <property type="match status" value="2"/>
</dbReference>
<feature type="transmembrane region" description="Helical" evidence="9">
    <location>
        <begin position="22"/>
        <end position="48"/>
    </location>
</feature>
<evidence type="ECO:0000256" key="6">
    <source>
        <dbReference type="ARBA" id="ARBA00022847"/>
    </source>
</evidence>
<feature type="transmembrane region" description="Helical" evidence="9">
    <location>
        <begin position="373"/>
        <end position="397"/>
    </location>
</feature>
<reference evidence="12" key="1">
    <citation type="submission" date="2017-01" db="EMBL/GenBank/DDBJ databases">
        <title>Genome Analysis of Deinococcus marmoris KOPRI26562.</title>
        <authorList>
            <person name="Kim J.H."/>
            <person name="Oh H.-M."/>
        </authorList>
    </citation>
    <scope>NUCLEOTIDE SEQUENCE [LARGE SCALE GENOMIC DNA]</scope>
    <source>
        <strain evidence="12">PAMC 26633</strain>
    </source>
</reference>
<feature type="transmembrane region" description="Helical" evidence="9">
    <location>
        <begin position="194"/>
        <end position="213"/>
    </location>
</feature>
<dbReference type="GO" id="GO:0015293">
    <property type="term" value="F:symporter activity"/>
    <property type="evidence" value="ECO:0007669"/>
    <property type="project" value="UniProtKB-KW"/>
</dbReference>
<dbReference type="InterPro" id="IPR051084">
    <property type="entry name" value="H+-coupled_symporters"/>
</dbReference>
<protein>
    <submittedName>
        <fullName evidence="11">Permeases of the major facilitator superfamily</fullName>
    </submittedName>
</protein>
<feature type="transmembrane region" description="Helical" evidence="9">
    <location>
        <begin position="93"/>
        <end position="112"/>
    </location>
</feature>
<feature type="transmembrane region" description="Helical" evidence="9">
    <location>
        <begin position="403"/>
        <end position="425"/>
    </location>
</feature>
<keyword evidence="6" id="KW-0769">Symport</keyword>
<dbReference type="eggNOG" id="COG0477">
    <property type="taxonomic scope" value="Bacteria"/>
</dbReference>
<sequence>MEMNTVDLTTTYDEDRVIRRRAIVATVLGNGFEWFDFMVYGFFAITIAKLFFPTGNDLSSLMLSVATFGVGFLVRPFGGILIGIYADRAGRKAALSLTILLMCAGTALIGLAPTYSQIGVAAPCLIVIARLLQGFSAGGEMGTATAFLTEHAPKGKKAYYSSWIQTSIGFAVLLGACFGTGITLGLSAQDVESWGWRIPFLSGLLIGPIGFFIRRNLEETPVFLNATDKSKTPLADVLRDYPRQTFASFAMVVLWTVCIYVILFYMPTFSVKVLKLQQSASFIAAMVGGVVITVCSPITGWWSDKIGRKWLLACSAAAMLLLAWPMFAMIVSSPSLATLCIFQAVFGVLIAIYTGPILAALSETFPTKVLSTGLSVAYNLAVMTFGGFASLILTWLISKTGTAMAPAFYVMFAAAFSLFGVLFGYRQPVASRSPDLAMPC</sequence>
<organism evidence="11 12">
    <name type="scientific">Caballeronia sordidicola</name>
    <name type="common">Burkholderia sordidicola</name>
    <dbReference type="NCBI Taxonomy" id="196367"/>
    <lineage>
        <taxon>Bacteria</taxon>
        <taxon>Pseudomonadati</taxon>
        <taxon>Pseudomonadota</taxon>
        <taxon>Betaproteobacteria</taxon>
        <taxon>Burkholderiales</taxon>
        <taxon>Burkholderiaceae</taxon>
        <taxon>Caballeronia</taxon>
    </lineage>
</organism>
<feature type="transmembrane region" description="Helical" evidence="9">
    <location>
        <begin position="310"/>
        <end position="330"/>
    </location>
</feature>